<dbReference type="GO" id="GO:0016787">
    <property type="term" value="F:hydrolase activity"/>
    <property type="evidence" value="ECO:0007669"/>
    <property type="project" value="UniProtKB-KW"/>
</dbReference>
<dbReference type="Gene3D" id="3.40.50.1820">
    <property type="entry name" value="alpha/beta hydrolase"/>
    <property type="match status" value="1"/>
</dbReference>
<dbReference type="ESTHER" id="9burk-a0a059krr7">
    <property type="family name" value="Carb_B_Bacteria"/>
</dbReference>
<accession>A0A059KRR7</accession>
<dbReference type="EMBL" id="AZRA01000014">
    <property type="protein sequence ID" value="KDB53813.1"/>
    <property type="molecule type" value="Genomic_DNA"/>
</dbReference>
<gene>
    <name evidence="5" type="ORF">X805_06030</name>
</gene>
<reference evidence="5 6" key="1">
    <citation type="journal article" date="2014" name="FEMS Microbiol. Ecol.">
        <title>Sphaerotilus natans encrusted with nanoball-shaped Fe(III) oxide minerals formed by nitrate-reducing mixotrophic Fe(II) oxidation.</title>
        <authorList>
            <person name="Park S."/>
            <person name="Kim D.H."/>
            <person name="Lee J.H."/>
            <person name="Hur H.G."/>
        </authorList>
    </citation>
    <scope>NUCLEOTIDE SEQUENCE [LARGE SCALE GENOMIC DNA]</scope>
    <source>
        <strain evidence="5 6">DSM 6575</strain>
    </source>
</reference>
<evidence type="ECO:0000256" key="2">
    <source>
        <dbReference type="ARBA" id="ARBA00022801"/>
    </source>
</evidence>
<dbReference type="InterPro" id="IPR050309">
    <property type="entry name" value="Type-B_Carboxylest/Lipase"/>
</dbReference>
<dbReference type="InterPro" id="IPR002018">
    <property type="entry name" value="CarbesteraseB"/>
</dbReference>
<evidence type="ECO:0000313" key="5">
    <source>
        <dbReference type="EMBL" id="KDB53813.1"/>
    </source>
</evidence>
<dbReference type="PANTHER" id="PTHR11559">
    <property type="entry name" value="CARBOXYLESTERASE"/>
    <property type="match status" value="1"/>
</dbReference>
<protein>
    <recommendedName>
        <fullName evidence="3">Carboxylic ester hydrolase</fullName>
        <ecNumber evidence="3">3.1.1.-</ecNumber>
    </recommendedName>
</protein>
<organism evidence="5 6">
    <name type="scientific">Sphaerotilus natans subsp. natans DSM 6575</name>
    <dbReference type="NCBI Taxonomy" id="1286631"/>
    <lineage>
        <taxon>Bacteria</taxon>
        <taxon>Pseudomonadati</taxon>
        <taxon>Pseudomonadota</taxon>
        <taxon>Betaproteobacteria</taxon>
        <taxon>Burkholderiales</taxon>
        <taxon>Sphaerotilaceae</taxon>
        <taxon>Sphaerotilus</taxon>
    </lineage>
</organism>
<dbReference type="Pfam" id="PF00135">
    <property type="entry name" value="COesterase"/>
    <property type="match status" value="1"/>
</dbReference>
<feature type="domain" description="Carboxylesterase type B" evidence="4">
    <location>
        <begin position="15"/>
        <end position="514"/>
    </location>
</feature>
<dbReference type="SUPFAM" id="SSF53474">
    <property type="entry name" value="alpha/beta-Hydrolases"/>
    <property type="match status" value="1"/>
</dbReference>
<dbReference type="PATRIC" id="fig|1286631.3.peg.594"/>
<comment type="caution">
    <text evidence="5">The sequence shown here is derived from an EMBL/GenBank/DDBJ whole genome shotgun (WGS) entry which is preliminary data.</text>
</comment>
<evidence type="ECO:0000256" key="1">
    <source>
        <dbReference type="ARBA" id="ARBA00005964"/>
    </source>
</evidence>
<dbReference type="InterPro" id="IPR029058">
    <property type="entry name" value="AB_hydrolase_fold"/>
</dbReference>
<evidence type="ECO:0000256" key="3">
    <source>
        <dbReference type="RuleBase" id="RU361235"/>
    </source>
</evidence>
<keyword evidence="2 3" id="KW-0378">Hydrolase</keyword>
<dbReference type="Proteomes" id="UP000026714">
    <property type="component" value="Unassembled WGS sequence"/>
</dbReference>
<dbReference type="STRING" id="34103.SAMN05421778_11831"/>
<comment type="similarity">
    <text evidence="1 3">Belongs to the type-B carboxylesterase/lipase family.</text>
</comment>
<dbReference type="InterPro" id="IPR019826">
    <property type="entry name" value="Carboxylesterase_B_AS"/>
</dbReference>
<dbReference type="eggNOG" id="COG2272">
    <property type="taxonomic scope" value="Bacteria"/>
</dbReference>
<proteinExistence type="inferred from homology"/>
<sequence>MLTGGWLPASAQAADPLVRTSSGPVQGLVDDGVLTFRGIPYATAPRFMPPIEPAAWSTPLAATQYGPICLQSGQNPFPGQAPKLPQSDDCQNLNVWAPAGKTAKKRAVMVWLHGGGFSAGSSMEAISYEGKNLSKTGDVVVVSVNHRLNALGHLDLSAYGDAYKYSANLGVMDLVASLQWVRRNIGQFGGDPANVTVFGESGGGAKVLTLMATPAARGLFQKAIVQSGAVEQMGMNLTAPATGRRVAELTLQQLDIAPGDVARLQAVPYPQLVEATRKALKQTAEERKLPAVLGSGYGLDWTPTMDGDYIPVQPAGQTFAAQSQSIPLLIGTNLNEWTTIGNLLNRDQIRADNKNTWSAEQVAAKLKERFGDQADAVTQAFLRAYPDKKPADALFVDTFLRVPALKTAGLKADQHGAPVYTYVFSWETPALGGVGMAYHTAEIPFVFNNIAITGALTGNGPEAHTLAQRMSGAWVRFAKTGNPNGPGLPTWTPYTRASGATMVFDNTVQVRHHHDRELLKLLAPEPAH</sequence>
<dbReference type="AlphaFoldDB" id="A0A059KRR7"/>
<dbReference type="PROSITE" id="PS00122">
    <property type="entry name" value="CARBOXYLESTERASE_B_1"/>
    <property type="match status" value="1"/>
</dbReference>
<keyword evidence="6" id="KW-1185">Reference proteome</keyword>
<evidence type="ECO:0000259" key="4">
    <source>
        <dbReference type="Pfam" id="PF00135"/>
    </source>
</evidence>
<evidence type="ECO:0000313" key="6">
    <source>
        <dbReference type="Proteomes" id="UP000026714"/>
    </source>
</evidence>
<dbReference type="EC" id="3.1.1.-" evidence="3"/>
<name>A0A059KRR7_9BURK</name>